<dbReference type="STRING" id="402881.Plav_2764"/>
<evidence type="ECO:0000259" key="1">
    <source>
        <dbReference type="Pfam" id="PF04324"/>
    </source>
</evidence>
<dbReference type="Proteomes" id="UP000006377">
    <property type="component" value="Chromosome"/>
</dbReference>
<dbReference type="eggNOG" id="COG2906">
    <property type="taxonomic scope" value="Bacteria"/>
</dbReference>
<dbReference type="AlphaFoldDB" id="A7HWT9"/>
<evidence type="ECO:0000313" key="3">
    <source>
        <dbReference type="Proteomes" id="UP000006377"/>
    </source>
</evidence>
<proteinExistence type="predicted"/>
<reference evidence="2 3" key="1">
    <citation type="journal article" date="2011" name="Stand. Genomic Sci.">
        <title>Complete genome sequence of Parvibaculum lavamentivorans type strain (DS-1(T)).</title>
        <authorList>
            <person name="Schleheck D."/>
            <person name="Weiss M."/>
            <person name="Pitluck S."/>
            <person name="Bruce D."/>
            <person name="Land M.L."/>
            <person name="Han S."/>
            <person name="Saunders E."/>
            <person name="Tapia R."/>
            <person name="Detter C."/>
            <person name="Brettin T."/>
            <person name="Han J."/>
            <person name="Woyke T."/>
            <person name="Goodwin L."/>
            <person name="Pennacchio L."/>
            <person name="Nolan M."/>
            <person name="Cook A.M."/>
            <person name="Kjelleberg S."/>
            <person name="Thomas T."/>
        </authorList>
    </citation>
    <scope>NUCLEOTIDE SEQUENCE [LARGE SCALE GENOMIC DNA]</scope>
    <source>
        <strain evidence="3">DS-1 / DSM 13023 / NCIMB 13966</strain>
    </source>
</reference>
<dbReference type="Pfam" id="PF04324">
    <property type="entry name" value="Fer2_BFD"/>
    <property type="match status" value="1"/>
</dbReference>
<dbReference type="HOGENOM" id="CLU_159205_0_1_5"/>
<dbReference type="InterPro" id="IPR041854">
    <property type="entry name" value="BFD-like_2Fe2S-bd_dom_sf"/>
</dbReference>
<sequence length="68" mass="7196">MIVCVCNAKNCRTVRETLAEAPHLETPAAVHRAMGCKPQCGRCLPALASYIEEARSNATVANLLAAAD</sequence>
<protein>
    <recommendedName>
        <fullName evidence="1">BFD-like [2Fe-2S]-binding domain-containing protein</fullName>
    </recommendedName>
</protein>
<gene>
    <name evidence="2" type="ordered locus">Plav_2764</name>
</gene>
<dbReference type="KEGG" id="pla:Plav_2764"/>
<dbReference type="EMBL" id="CP000774">
    <property type="protein sequence ID" value="ABS64372.1"/>
    <property type="molecule type" value="Genomic_DNA"/>
</dbReference>
<evidence type="ECO:0000313" key="2">
    <source>
        <dbReference type="EMBL" id="ABS64372.1"/>
    </source>
</evidence>
<dbReference type="InterPro" id="IPR007419">
    <property type="entry name" value="BFD-like_2Fe2S-bd_dom"/>
</dbReference>
<dbReference type="Gene3D" id="1.10.10.1100">
    <property type="entry name" value="BFD-like [2Fe-2S]-binding domain"/>
    <property type="match status" value="1"/>
</dbReference>
<accession>A7HWT9</accession>
<name>A7HWT9_PARL1</name>
<keyword evidence="3" id="KW-1185">Reference proteome</keyword>
<dbReference type="RefSeq" id="WP_012111686.1">
    <property type="nucleotide sequence ID" value="NC_009719.1"/>
</dbReference>
<organism evidence="2 3">
    <name type="scientific">Parvibaculum lavamentivorans (strain DS-1 / DSM 13023 / NCIMB 13966)</name>
    <dbReference type="NCBI Taxonomy" id="402881"/>
    <lineage>
        <taxon>Bacteria</taxon>
        <taxon>Pseudomonadati</taxon>
        <taxon>Pseudomonadota</taxon>
        <taxon>Alphaproteobacteria</taxon>
        <taxon>Hyphomicrobiales</taxon>
        <taxon>Parvibaculaceae</taxon>
        <taxon>Parvibaculum</taxon>
    </lineage>
</organism>
<feature type="domain" description="BFD-like [2Fe-2S]-binding" evidence="1">
    <location>
        <begin position="2"/>
        <end position="53"/>
    </location>
</feature>